<organism evidence="1 2">
    <name type="scientific">Agaricus bisporus var. burnettii</name>
    <dbReference type="NCBI Taxonomy" id="192524"/>
    <lineage>
        <taxon>Eukaryota</taxon>
        <taxon>Fungi</taxon>
        <taxon>Dikarya</taxon>
        <taxon>Basidiomycota</taxon>
        <taxon>Agaricomycotina</taxon>
        <taxon>Agaricomycetes</taxon>
        <taxon>Agaricomycetidae</taxon>
        <taxon>Agaricales</taxon>
        <taxon>Agaricineae</taxon>
        <taxon>Agaricaceae</taxon>
        <taxon>Agaricus</taxon>
    </lineage>
</organism>
<evidence type="ECO:0000313" key="1">
    <source>
        <dbReference type="EMBL" id="KAF7762675.1"/>
    </source>
</evidence>
<name>A0A8H7C652_AGABI</name>
<protein>
    <submittedName>
        <fullName evidence="1">Uncharacterized protein</fullName>
    </submittedName>
</protein>
<accession>A0A8H7C652</accession>
<reference evidence="1 2" key="1">
    <citation type="journal article" name="Sci. Rep.">
        <title>Telomere-to-telomere assembled and centromere annotated genomes of the two main subspecies of the button mushroom Agaricus bisporus reveal especially polymorphic chromosome ends.</title>
        <authorList>
            <person name="Sonnenberg A.S.M."/>
            <person name="Sedaghat-Telgerd N."/>
            <person name="Lavrijssen B."/>
            <person name="Ohm R.A."/>
            <person name="Hendrickx P.M."/>
            <person name="Scholtmeijer K."/>
            <person name="Baars J.J.P."/>
            <person name="van Peer A."/>
        </authorList>
    </citation>
    <scope>NUCLEOTIDE SEQUENCE [LARGE SCALE GENOMIC DNA]</scope>
    <source>
        <strain evidence="1 2">H119_p4</strain>
    </source>
</reference>
<evidence type="ECO:0000313" key="2">
    <source>
        <dbReference type="Proteomes" id="UP000629468"/>
    </source>
</evidence>
<proteinExistence type="predicted"/>
<dbReference type="Proteomes" id="UP000629468">
    <property type="component" value="Unassembled WGS sequence"/>
</dbReference>
<dbReference type="EMBL" id="JABXXO010000012">
    <property type="protein sequence ID" value="KAF7762675.1"/>
    <property type="molecule type" value="Genomic_DNA"/>
</dbReference>
<gene>
    <name evidence="1" type="ORF">Agabi119p4_9268</name>
</gene>
<sequence length="112" mass="13570">MLRIKILCRIRYQRECRICGDPTSIFRFPSQGLEKFRPLQPESLRRCNILVRYPMTIQLAPLLAPQRFFHLSWQWLSQRIQLHITGHRYGLFSRQLPFVVTWTKDSLDYYLT</sequence>
<comment type="caution">
    <text evidence="1">The sequence shown here is derived from an EMBL/GenBank/DDBJ whole genome shotgun (WGS) entry which is preliminary data.</text>
</comment>
<dbReference type="AlphaFoldDB" id="A0A8H7C652"/>